<dbReference type="AlphaFoldDB" id="A0A5C6LXR7"/>
<dbReference type="PANTHER" id="PTHR42872:SF6">
    <property type="entry name" value="PROTEIN-GLUTAMATE METHYLESTERASE_PROTEIN-GLUTAMINE GLUTAMINASE"/>
    <property type="match status" value="1"/>
</dbReference>
<evidence type="ECO:0000256" key="2">
    <source>
        <dbReference type="ARBA" id="ARBA00039140"/>
    </source>
</evidence>
<dbReference type="InterPro" id="IPR035909">
    <property type="entry name" value="CheB_C"/>
</dbReference>
<evidence type="ECO:0000313" key="6">
    <source>
        <dbReference type="EMBL" id="TWW01582.1"/>
    </source>
</evidence>
<evidence type="ECO:0000313" key="7">
    <source>
        <dbReference type="Proteomes" id="UP000318815"/>
    </source>
</evidence>
<feature type="domain" description="CheB-type methylesterase" evidence="5">
    <location>
        <begin position="60"/>
        <end position="249"/>
    </location>
</feature>
<dbReference type="Gene3D" id="3.40.50.180">
    <property type="entry name" value="Methylesterase CheB, C-terminal domain"/>
    <property type="match status" value="1"/>
</dbReference>
<accession>A0A5C6LXR7</accession>
<dbReference type="GO" id="GO:0006935">
    <property type="term" value="P:chemotaxis"/>
    <property type="evidence" value="ECO:0007669"/>
    <property type="project" value="UniProtKB-UniRule"/>
</dbReference>
<organism evidence="6 7">
    <name type="scientific">Chitinophaga pinensis</name>
    <dbReference type="NCBI Taxonomy" id="79329"/>
    <lineage>
        <taxon>Bacteria</taxon>
        <taxon>Pseudomonadati</taxon>
        <taxon>Bacteroidota</taxon>
        <taxon>Chitinophagia</taxon>
        <taxon>Chitinophagales</taxon>
        <taxon>Chitinophagaceae</taxon>
        <taxon>Chitinophaga</taxon>
    </lineage>
</organism>
<dbReference type="EC" id="3.1.1.61" evidence="2"/>
<dbReference type="InterPro" id="IPR000673">
    <property type="entry name" value="Sig_transdc_resp-reg_Me-estase"/>
</dbReference>
<dbReference type="Proteomes" id="UP000318815">
    <property type="component" value="Unassembled WGS sequence"/>
</dbReference>
<evidence type="ECO:0000256" key="1">
    <source>
        <dbReference type="ARBA" id="ARBA00022801"/>
    </source>
</evidence>
<dbReference type="CDD" id="cd16434">
    <property type="entry name" value="CheB-CheR_fusion"/>
    <property type="match status" value="1"/>
</dbReference>
<feature type="active site" evidence="4">
    <location>
        <position position="72"/>
    </location>
</feature>
<dbReference type="GO" id="GO:0000156">
    <property type="term" value="F:phosphorelay response regulator activity"/>
    <property type="evidence" value="ECO:0007669"/>
    <property type="project" value="InterPro"/>
</dbReference>
<dbReference type="OrthoDB" id="649924at2"/>
<sequence length="261" mass="28566">MGDRVAGNLACLPAEDFISEDFRAILILEQRPYQSVEQSHVKSFSLKFEEEFLKALRDMVKPDFFIAGLGCSAGCLDVLKTFFANVPEQTGIAFVVVQHLSRNYVSILDKLLQSHTKLPIIRVLQDMEIRPDHIYLLPEGKFLLIRDGILRLIPRTTTHVVNYAVDIFFTSLAAYAGNKAIGIILTGMGTDGLEGARAIEGAGGIVFVQDPASAVFKGMPVSVITGDEPDVILPPAELAQALTKYYKTGEMKDDEGFEAAG</sequence>
<protein>
    <recommendedName>
        <fullName evidence="2">protein-glutamate methylesterase</fullName>
        <ecNumber evidence="2">3.1.1.61</ecNumber>
    </recommendedName>
</protein>
<dbReference type="Pfam" id="PF01339">
    <property type="entry name" value="CheB_methylest"/>
    <property type="match status" value="1"/>
</dbReference>
<gene>
    <name evidence="6" type="ORF">FEF09_06185</name>
</gene>
<keyword evidence="1 4" id="KW-0378">Hydrolase</keyword>
<reference evidence="6 7" key="1">
    <citation type="submission" date="2019-08" db="EMBL/GenBank/DDBJ databases">
        <title>Whole genome sequencing of chitin degrading bacteria Chitinophaga pinensis YS16.</title>
        <authorList>
            <person name="Singh R.P."/>
            <person name="Manchanda G."/>
            <person name="Maurya I.K."/>
            <person name="Joshi N.K."/>
            <person name="Srivastava A.K."/>
        </authorList>
    </citation>
    <scope>NUCLEOTIDE SEQUENCE [LARGE SCALE GENOMIC DNA]</scope>
    <source>
        <strain evidence="6 7">YS-16</strain>
    </source>
</reference>
<dbReference type="GO" id="GO:0008984">
    <property type="term" value="F:protein-glutamate methylesterase activity"/>
    <property type="evidence" value="ECO:0007669"/>
    <property type="project" value="UniProtKB-EC"/>
</dbReference>
<name>A0A5C6LXR7_9BACT</name>
<dbReference type="PROSITE" id="PS50122">
    <property type="entry name" value="CHEB"/>
    <property type="match status" value="1"/>
</dbReference>
<feature type="active site" evidence="4">
    <location>
        <position position="191"/>
    </location>
</feature>
<keyword evidence="7" id="KW-1185">Reference proteome</keyword>
<dbReference type="EMBL" id="VOHS01000004">
    <property type="protein sequence ID" value="TWW01582.1"/>
    <property type="molecule type" value="Genomic_DNA"/>
</dbReference>
<evidence type="ECO:0000256" key="4">
    <source>
        <dbReference type="PROSITE-ProRule" id="PRU00050"/>
    </source>
</evidence>
<dbReference type="GO" id="GO:0005737">
    <property type="term" value="C:cytoplasm"/>
    <property type="evidence" value="ECO:0007669"/>
    <property type="project" value="InterPro"/>
</dbReference>
<comment type="catalytic activity">
    <reaction evidence="3">
        <text>[protein]-L-glutamate 5-O-methyl ester + H2O = L-glutamyl-[protein] + methanol + H(+)</text>
        <dbReference type="Rhea" id="RHEA:23236"/>
        <dbReference type="Rhea" id="RHEA-COMP:10208"/>
        <dbReference type="Rhea" id="RHEA-COMP:10311"/>
        <dbReference type="ChEBI" id="CHEBI:15377"/>
        <dbReference type="ChEBI" id="CHEBI:15378"/>
        <dbReference type="ChEBI" id="CHEBI:17790"/>
        <dbReference type="ChEBI" id="CHEBI:29973"/>
        <dbReference type="ChEBI" id="CHEBI:82795"/>
        <dbReference type="EC" id="3.1.1.61"/>
    </reaction>
</comment>
<evidence type="ECO:0000256" key="3">
    <source>
        <dbReference type="ARBA" id="ARBA00048267"/>
    </source>
</evidence>
<proteinExistence type="predicted"/>
<dbReference type="SUPFAM" id="SSF52738">
    <property type="entry name" value="Methylesterase CheB, C-terminal domain"/>
    <property type="match status" value="1"/>
</dbReference>
<dbReference type="PANTHER" id="PTHR42872">
    <property type="entry name" value="PROTEIN-GLUTAMATE METHYLESTERASE/PROTEIN-GLUTAMINE GLUTAMINASE"/>
    <property type="match status" value="1"/>
</dbReference>
<evidence type="ECO:0000259" key="5">
    <source>
        <dbReference type="PROSITE" id="PS50122"/>
    </source>
</evidence>
<feature type="active site" evidence="4">
    <location>
        <position position="99"/>
    </location>
</feature>
<keyword evidence="4" id="KW-0145">Chemotaxis</keyword>
<comment type="caution">
    <text evidence="6">The sequence shown here is derived from an EMBL/GenBank/DDBJ whole genome shotgun (WGS) entry which is preliminary data.</text>
</comment>